<dbReference type="SUPFAM" id="SSF103473">
    <property type="entry name" value="MFS general substrate transporter"/>
    <property type="match status" value="1"/>
</dbReference>
<keyword evidence="3 6" id="KW-0812">Transmembrane</keyword>
<dbReference type="OrthoDB" id="5441967at2"/>
<reference evidence="8 9" key="1">
    <citation type="submission" date="2017-06" db="EMBL/GenBank/DDBJ databases">
        <authorList>
            <person name="Kim H.J."/>
            <person name="Triplett B.A."/>
        </authorList>
    </citation>
    <scope>NUCLEOTIDE SEQUENCE [LARGE SCALE GENOMIC DNA]</scope>
    <source>
        <strain evidence="8 9">DSM 13116</strain>
    </source>
</reference>
<protein>
    <submittedName>
        <fullName evidence="8">MFS transporter, ACS family, tartrate transporter</fullName>
    </submittedName>
</protein>
<evidence type="ECO:0000256" key="4">
    <source>
        <dbReference type="ARBA" id="ARBA00022989"/>
    </source>
</evidence>
<keyword evidence="9" id="KW-1185">Reference proteome</keyword>
<name>A0A239B5U7_9BACT</name>
<feature type="transmembrane region" description="Helical" evidence="6">
    <location>
        <begin position="81"/>
        <end position="102"/>
    </location>
</feature>
<keyword evidence="4 6" id="KW-1133">Transmembrane helix</keyword>
<evidence type="ECO:0000256" key="3">
    <source>
        <dbReference type="ARBA" id="ARBA00022692"/>
    </source>
</evidence>
<dbReference type="PANTHER" id="PTHR43791">
    <property type="entry name" value="PERMEASE-RELATED"/>
    <property type="match status" value="1"/>
</dbReference>
<dbReference type="GO" id="GO:0016020">
    <property type="term" value="C:membrane"/>
    <property type="evidence" value="ECO:0007669"/>
    <property type="project" value="UniProtKB-SubCell"/>
</dbReference>
<organism evidence="8 9">
    <name type="scientific">Humidesulfovibrio mexicanus</name>
    <dbReference type="NCBI Taxonomy" id="147047"/>
    <lineage>
        <taxon>Bacteria</taxon>
        <taxon>Pseudomonadati</taxon>
        <taxon>Thermodesulfobacteriota</taxon>
        <taxon>Desulfovibrionia</taxon>
        <taxon>Desulfovibrionales</taxon>
        <taxon>Desulfovibrionaceae</taxon>
        <taxon>Humidesulfovibrio</taxon>
    </lineage>
</organism>
<feature type="domain" description="Major facilitator superfamily (MFS) profile" evidence="7">
    <location>
        <begin position="16"/>
        <end position="431"/>
    </location>
</feature>
<feature type="transmembrane region" description="Helical" evidence="6">
    <location>
        <begin position="242"/>
        <end position="260"/>
    </location>
</feature>
<sequence length="431" mass="46165">MTPSHTCLRRKIDLRLLPYLFVLYVVAYLDRVNVSFAAHGLTETLGFTSSVFGLGAGMFFAGYVLFEVPSNLILRRVGARLWIARIMVTWGLAACCMALVHAAWSFHLLRFLLGVAEAGFLPGVIYYLTLWYPPAHRARAVALFMAATPVAGMVGAPLSGWLLGLHGAWGLEGWRWMFVLEGVPAVLLGFSVLWLLPNGPGDARWLSPSEREALAAELAQAPEQERGRLGAVLRGLALDSRVWLLSAAYFALCVGMYGLVMWMPTLIAEILGPGAQPVRVGLLSAIPYLGGVVGMILVGRRSDRTGERRWHTAGPLLASALGFALSLLPVGHWLGADHAPWWSLCCFTLATMGLWGMLGPFWTIPTGFLSGAASAGGVALINSIGNAGGFVGPTLVGVVRDATGSHHMGFLFIAGVMALGGCAILWVTRGR</sequence>
<evidence type="ECO:0000256" key="6">
    <source>
        <dbReference type="SAM" id="Phobius"/>
    </source>
</evidence>
<feature type="transmembrane region" description="Helical" evidence="6">
    <location>
        <begin position="310"/>
        <end position="335"/>
    </location>
</feature>
<feature type="transmembrane region" description="Helical" evidence="6">
    <location>
        <begin position="176"/>
        <end position="196"/>
    </location>
</feature>
<dbReference type="InterPro" id="IPR036259">
    <property type="entry name" value="MFS_trans_sf"/>
</dbReference>
<dbReference type="InterPro" id="IPR020846">
    <property type="entry name" value="MFS_dom"/>
</dbReference>
<dbReference type="Pfam" id="PF07690">
    <property type="entry name" value="MFS_1"/>
    <property type="match status" value="1"/>
</dbReference>
<evidence type="ECO:0000256" key="5">
    <source>
        <dbReference type="ARBA" id="ARBA00023136"/>
    </source>
</evidence>
<proteinExistence type="predicted"/>
<feature type="transmembrane region" description="Helical" evidence="6">
    <location>
        <begin position="140"/>
        <end position="164"/>
    </location>
</feature>
<dbReference type="Gene3D" id="1.20.1250.20">
    <property type="entry name" value="MFS general substrate transporter like domains"/>
    <property type="match status" value="2"/>
</dbReference>
<feature type="transmembrane region" description="Helical" evidence="6">
    <location>
        <begin position="341"/>
        <end position="361"/>
    </location>
</feature>
<keyword evidence="2" id="KW-0813">Transport</keyword>
<feature type="transmembrane region" description="Helical" evidence="6">
    <location>
        <begin position="49"/>
        <end position="69"/>
    </location>
</feature>
<evidence type="ECO:0000256" key="1">
    <source>
        <dbReference type="ARBA" id="ARBA00004141"/>
    </source>
</evidence>
<feature type="transmembrane region" description="Helical" evidence="6">
    <location>
        <begin position="108"/>
        <end position="128"/>
    </location>
</feature>
<dbReference type="PANTHER" id="PTHR43791:SF36">
    <property type="entry name" value="TRANSPORTER, PUTATIVE (AFU_ORTHOLOGUE AFUA_6G08340)-RELATED"/>
    <property type="match status" value="1"/>
</dbReference>
<accession>A0A239B5U7</accession>
<evidence type="ECO:0000313" key="8">
    <source>
        <dbReference type="EMBL" id="SNS02971.1"/>
    </source>
</evidence>
<dbReference type="Proteomes" id="UP000198324">
    <property type="component" value="Unassembled WGS sequence"/>
</dbReference>
<dbReference type="InterPro" id="IPR011701">
    <property type="entry name" value="MFS"/>
</dbReference>
<evidence type="ECO:0000256" key="2">
    <source>
        <dbReference type="ARBA" id="ARBA00022448"/>
    </source>
</evidence>
<dbReference type="PROSITE" id="PS50850">
    <property type="entry name" value="MFS"/>
    <property type="match status" value="1"/>
</dbReference>
<keyword evidence="5 6" id="KW-0472">Membrane</keyword>
<gene>
    <name evidence="8" type="ORF">SAMN04488503_2437</name>
</gene>
<dbReference type="RefSeq" id="WP_089274629.1">
    <property type="nucleotide sequence ID" value="NZ_FZOC01000004.1"/>
</dbReference>
<evidence type="ECO:0000313" key="9">
    <source>
        <dbReference type="Proteomes" id="UP000198324"/>
    </source>
</evidence>
<comment type="subcellular location">
    <subcellularLocation>
        <location evidence="1">Membrane</location>
        <topology evidence="1">Multi-pass membrane protein</topology>
    </subcellularLocation>
</comment>
<evidence type="ECO:0000259" key="7">
    <source>
        <dbReference type="PROSITE" id="PS50850"/>
    </source>
</evidence>
<feature type="transmembrane region" description="Helical" evidence="6">
    <location>
        <begin position="368"/>
        <end position="388"/>
    </location>
</feature>
<dbReference type="CDD" id="cd17319">
    <property type="entry name" value="MFS_ExuT_GudP_like"/>
    <property type="match status" value="1"/>
</dbReference>
<feature type="transmembrane region" description="Helical" evidence="6">
    <location>
        <begin position="408"/>
        <end position="427"/>
    </location>
</feature>
<feature type="transmembrane region" description="Helical" evidence="6">
    <location>
        <begin position="280"/>
        <end position="298"/>
    </location>
</feature>
<dbReference type="EMBL" id="FZOC01000004">
    <property type="protein sequence ID" value="SNS02971.1"/>
    <property type="molecule type" value="Genomic_DNA"/>
</dbReference>
<dbReference type="FunFam" id="1.20.1250.20:FF:000018">
    <property type="entry name" value="MFS transporter permease"/>
    <property type="match status" value="1"/>
</dbReference>
<dbReference type="GO" id="GO:0022857">
    <property type="term" value="F:transmembrane transporter activity"/>
    <property type="evidence" value="ECO:0007669"/>
    <property type="project" value="InterPro"/>
</dbReference>
<dbReference type="AlphaFoldDB" id="A0A239B5U7"/>